<evidence type="ECO:0000256" key="1">
    <source>
        <dbReference type="ARBA" id="ARBA00022729"/>
    </source>
</evidence>
<protein>
    <submittedName>
        <fullName evidence="4">Circadian clock-controlled protein</fullName>
    </submittedName>
</protein>
<evidence type="ECO:0000256" key="3">
    <source>
        <dbReference type="ARBA" id="ARBA00060902"/>
    </source>
</evidence>
<dbReference type="Gene3D" id="3.15.10.30">
    <property type="entry name" value="Haemolymph juvenile hormone binding protein"/>
    <property type="match status" value="1"/>
</dbReference>
<dbReference type="Proteomes" id="UP000242457">
    <property type="component" value="Unassembled WGS sequence"/>
</dbReference>
<dbReference type="InterPro" id="IPR010562">
    <property type="entry name" value="Haemolymph_juvenile_hormone-bd"/>
</dbReference>
<dbReference type="GO" id="GO:0005615">
    <property type="term" value="C:extracellular space"/>
    <property type="evidence" value="ECO:0007669"/>
    <property type="project" value="TreeGrafter"/>
</dbReference>
<keyword evidence="2" id="KW-0090">Biological rhythms</keyword>
<dbReference type="GO" id="GO:0007623">
    <property type="term" value="P:circadian rhythm"/>
    <property type="evidence" value="ECO:0007669"/>
    <property type="project" value="UniProtKB-ARBA"/>
</dbReference>
<evidence type="ECO:0000256" key="2">
    <source>
        <dbReference type="ARBA" id="ARBA00023108"/>
    </source>
</evidence>
<dbReference type="InterPro" id="IPR038606">
    <property type="entry name" value="To_sf"/>
</dbReference>
<dbReference type="OrthoDB" id="8185598at2759"/>
<sequence length="207" mass="23166">MDSVNHLKPYLNTGLPEYNIPALEPFLLKELITTTGDNIKLKLRDINVYGASNFTITKLKSNIETLNFLVDLDFSKLIIKGEYDVDGRILLLRIHGSGSLNGQFNDCKAFVKLQMEMIKGKDDQNYLKLADLQTKIFVGSGSNLKLDNLFGGDPVLGDAINVAINSNFESFLKEIIPLIEIAISNTFTDISNSILKQFPYEKLFPES</sequence>
<gene>
    <name evidence="4" type="ORF">APICC_00674</name>
</gene>
<comment type="similarity">
    <text evidence="3">Belongs to the TO family.</text>
</comment>
<reference evidence="4 5" key="1">
    <citation type="submission" date="2014-07" db="EMBL/GenBank/DDBJ databases">
        <title>Genomic and transcriptomic analysis on Apis cerana provide comprehensive insights into honey bee biology.</title>
        <authorList>
            <person name="Diao Q."/>
            <person name="Sun L."/>
            <person name="Zheng H."/>
            <person name="Zheng H."/>
            <person name="Xu S."/>
            <person name="Wang S."/>
            <person name="Zeng Z."/>
            <person name="Hu F."/>
            <person name="Su S."/>
            <person name="Wu J."/>
        </authorList>
    </citation>
    <scope>NUCLEOTIDE SEQUENCE [LARGE SCALE GENOMIC DNA]</scope>
    <source>
        <tissue evidence="4">Pupae without intestine</tissue>
    </source>
</reference>
<dbReference type="SMART" id="SM00700">
    <property type="entry name" value="JHBP"/>
    <property type="match status" value="1"/>
</dbReference>
<accession>A0A2A3E866</accession>
<dbReference type="EMBL" id="KZ288331">
    <property type="protein sequence ID" value="PBC27905.1"/>
    <property type="molecule type" value="Genomic_DNA"/>
</dbReference>
<name>A0A2A3E866_APICC</name>
<dbReference type="PANTHER" id="PTHR11008:SF14">
    <property type="entry name" value="CIRCADIAN CLOCK-CONTROLLED PROTEIN-LIKE PROTEIN"/>
    <property type="match status" value="1"/>
</dbReference>
<keyword evidence="1" id="KW-0732">Signal</keyword>
<dbReference type="AlphaFoldDB" id="A0A2A3E866"/>
<evidence type="ECO:0000313" key="4">
    <source>
        <dbReference type="EMBL" id="PBC27905.1"/>
    </source>
</evidence>
<keyword evidence="5" id="KW-1185">Reference proteome</keyword>
<proteinExistence type="inferred from homology"/>
<dbReference type="PANTHER" id="PTHR11008">
    <property type="entry name" value="PROTEIN TAKEOUT-LIKE PROTEIN"/>
    <property type="match status" value="1"/>
</dbReference>
<evidence type="ECO:0000313" key="5">
    <source>
        <dbReference type="Proteomes" id="UP000242457"/>
    </source>
</evidence>
<dbReference type="Pfam" id="PF06585">
    <property type="entry name" value="JHBP"/>
    <property type="match status" value="1"/>
</dbReference>
<dbReference type="FunFam" id="3.15.10.30:FF:000001">
    <property type="entry name" value="Takeout-like protein 1"/>
    <property type="match status" value="1"/>
</dbReference>
<organism evidence="4 5">
    <name type="scientific">Apis cerana cerana</name>
    <name type="common">Oriental honeybee</name>
    <dbReference type="NCBI Taxonomy" id="94128"/>
    <lineage>
        <taxon>Eukaryota</taxon>
        <taxon>Metazoa</taxon>
        <taxon>Ecdysozoa</taxon>
        <taxon>Arthropoda</taxon>
        <taxon>Hexapoda</taxon>
        <taxon>Insecta</taxon>
        <taxon>Pterygota</taxon>
        <taxon>Neoptera</taxon>
        <taxon>Endopterygota</taxon>
        <taxon>Hymenoptera</taxon>
        <taxon>Apocrita</taxon>
        <taxon>Aculeata</taxon>
        <taxon>Apoidea</taxon>
        <taxon>Anthophila</taxon>
        <taxon>Apidae</taxon>
        <taxon>Apis</taxon>
    </lineage>
</organism>